<name>Q46KD3_PROMT</name>
<dbReference type="OrthoDB" id="540326at2"/>
<evidence type="ECO:0000313" key="1">
    <source>
        <dbReference type="EMBL" id="AAZ58045.1"/>
    </source>
</evidence>
<evidence type="ECO:0000313" key="2">
    <source>
        <dbReference type="Proteomes" id="UP000002535"/>
    </source>
</evidence>
<dbReference type="Proteomes" id="UP000002535">
    <property type="component" value="Chromosome"/>
</dbReference>
<dbReference type="HOGENOM" id="CLU_2106813_0_0_3"/>
<dbReference type="EMBL" id="CP000095">
    <property type="protein sequence ID" value="AAZ58045.1"/>
    <property type="molecule type" value="Genomic_DNA"/>
</dbReference>
<dbReference type="KEGG" id="pmn:PMN2A_0554"/>
<dbReference type="PhylomeDB" id="Q46KD3"/>
<protein>
    <submittedName>
        <fullName evidence="1">Uncharacterized protein</fullName>
    </submittedName>
</protein>
<sequence length="121" mass="13544">MSLRKPFHVTVNGGSIHCLDGLSGRIFRACSANQCTYTGDLHSAKSFLDFIENNTIKFLPSGQTKEKIPFQRKTTLKWNTDGSLSSVDMARILSRLEQTKLTECELSCQWGTSSNKEINNL</sequence>
<reference evidence="1 2" key="1">
    <citation type="journal article" date="2007" name="PLoS Genet.">
        <title>Patterns and implications of gene gain and loss in the evolution of Prochlorococcus.</title>
        <authorList>
            <person name="Kettler G.C."/>
            <person name="Martiny A.C."/>
            <person name="Huang K."/>
            <person name="Zucker J."/>
            <person name="Coleman M.L."/>
            <person name="Rodrigue S."/>
            <person name="Chen F."/>
            <person name="Lapidus A."/>
            <person name="Ferriera S."/>
            <person name="Johnson J."/>
            <person name="Steglich C."/>
            <person name="Church G.M."/>
            <person name="Richardson P."/>
            <person name="Chisholm S.W."/>
        </authorList>
    </citation>
    <scope>NUCLEOTIDE SEQUENCE [LARGE SCALE GENOMIC DNA]</scope>
    <source>
        <strain evidence="1 2">NATL2A</strain>
    </source>
</reference>
<gene>
    <name evidence="1" type="ordered locus">PMN2A_0554</name>
</gene>
<organism evidence="1 2">
    <name type="scientific">Prochlorococcus marinus (strain NATL2A)</name>
    <dbReference type="NCBI Taxonomy" id="59920"/>
    <lineage>
        <taxon>Bacteria</taxon>
        <taxon>Bacillati</taxon>
        <taxon>Cyanobacteriota</taxon>
        <taxon>Cyanophyceae</taxon>
        <taxon>Synechococcales</taxon>
        <taxon>Prochlorococcaceae</taxon>
        <taxon>Prochlorococcus</taxon>
    </lineage>
</organism>
<proteinExistence type="predicted"/>
<dbReference type="AlphaFoldDB" id="Q46KD3"/>
<dbReference type="RefSeq" id="WP_011294649.1">
    <property type="nucleotide sequence ID" value="NC_007335.2"/>
</dbReference>
<keyword evidence="2" id="KW-1185">Reference proteome</keyword>
<accession>Q46KD3</accession>